<evidence type="ECO:0000259" key="5">
    <source>
        <dbReference type="PROSITE" id="PS50949"/>
    </source>
</evidence>
<keyword evidence="7" id="KW-1185">Reference proteome</keyword>
<dbReference type="Pfam" id="PF07729">
    <property type="entry name" value="FCD"/>
    <property type="match status" value="1"/>
</dbReference>
<dbReference type="AlphaFoldDB" id="A0A845B8R4"/>
<dbReference type="InterPro" id="IPR011711">
    <property type="entry name" value="GntR_C"/>
</dbReference>
<dbReference type="GO" id="GO:0003700">
    <property type="term" value="F:DNA-binding transcription factor activity"/>
    <property type="evidence" value="ECO:0007669"/>
    <property type="project" value="InterPro"/>
</dbReference>
<protein>
    <submittedName>
        <fullName evidence="6">GntR family transcriptional regulator</fullName>
    </submittedName>
</protein>
<dbReference type="PANTHER" id="PTHR43537:SF5">
    <property type="entry name" value="UXU OPERON TRANSCRIPTIONAL REGULATOR"/>
    <property type="match status" value="1"/>
</dbReference>
<dbReference type="SUPFAM" id="SSF46785">
    <property type="entry name" value="Winged helix' DNA-binding domain"/>
    <property type="match status" value="1"/>
</dbReference>
<dbReference type="InterPro" id="IPR036388">
    <property type="entry name" value="WH-like_DNA-bd_sf"/>
</dbReference>
<accession>A0A845B8R4</accession>
<gene>
    <name evidence="6" type="ORF">E0493_11675</name>
</gene>
<evidence type="ECO:0000256" key="4">
    <source>
        <dbReference type="SAM" id="MobiDB-lite"/>
    </source>
</evidence>
<dbReference type="Gene3D" id="1.20.120.530">
    <property type="entry name" value="GntR ligand-binding domain-like"/>
    <property type="match status" value="1"/>
</dbReference>
<dbReference type="Pfam" id="PF00392">
    <property type="entry name" value="GntR"/>
    <property type="match status" value="1"/>
</dbReference>
<reference evidence="6 7" key="1">
    <citation type="submission" date="2019-03" db="EMBL/GenBank/DDBJ databases">
        <title>Roseomonas sp. a novel Roseomonas species isolated from Sea whip Gorgonian.</title>
        <authorList>
            <person name="Li F."/>
            <person name="Pan X."/>
            <person name="Huang S."/>
            <person name="Li Z."/>
            <person name="Meng B."/>
        </authorList>
    </citation>
    <scope>NUCLEOTIDE SEQUENCE [LARGE SCALE GENOMIC DNA]</scope>
    <source>
        <strain evidence="6 7">M0104</strain>
    </source>
</reference>
<evidence type="ECO:0000313" key="6">
    <source>
        <dbReference type="EMBL" id="MXP64003.1"/>
    </source>
</evidence>
<name>A0A845B8R4_9PROT</name>
<keyword evidence="3" id="KW-0804">Transcription</keyword>
<dbReference type="SMART" id="SM00895">
    <property type="entry name" value="FCD"/>
    <property type="match status" value="1"/>
</dbReference>
<feature type="domain" description="HTH gntR-type" evidence="5">
    <location>
        <begin position="55"/>
        <end position="122"/>
    </location>
</feature>
<evidence type="ECO:0000256" key="2">
    <source>
        <dbReference type="ARBA" id="ARBA00023125"/>
    </source>
</evidence>
<dbReference type="PANTHER" id="PTHR43537">
    <property type="entry name" value="TRANSCRIPTIONAL REGULATOR, GNTR FAMILY"/>
    <property type="match status" value="1"/>
</dbReference>
<feature type="region of interest" description="Disordered" evidence="4">
    <location>
        <begin position="1"/>
        <end position="24"/>
    </location>
</feature>
<proteinExistence type="predicted"/>
<dbReference type="InterPro" id="IPR036390">
    <property type="entry name" value="WH_DNA-bd_sf"/>
</dbReference>
<feature type="compositionally biased region" description="Basic residues" evidence="4">
    <location>
        <begin position="12"/>
        <end position="24"/>
    </location>
</feature>
<evidence type="ECO:0000256" key="3">
    <source>
        <dbReference type="ARBA" id="ARBA00023163"/>
    </source>
</evidence>
<evidence type="ECO:0000313" key="7">
    <source>
        <dbReference type="Proteomes" id="UP000460715"/>
    </source>
</evidence>
<organism evidence="6 7">
    <name type="scientific">Teichococcus coralli</name>
    <dbReference type="NCBI Taxonomy" id="2545983"/>
    <lineage>
        <taxon>Bacteria</taxon>
        <taxon>Pseudomonadati</taxon>
        <taxon>Pseudomonadota</taxon>
        <taxon>Alphaproteobacteria</taxon>
        <taxon>Acetobacterales</taxon>
        <taxon>Roseomonadaceae</taxon>
        <taxon>Roseomonas</taxon>
    </lineage>
</organism>
<dbReference type="InterPro" id="IPR000524">
    <property type="entry name" value="Tscrpt_reg_HTH_GntR"/>
</dbReference>
<dbReference type="InterPro" id="IPR008920">
    <property type="entry name" value="TF_FadR/GntR_C"/>
</dbReference>
<dbReference type="EMBL" id="SNVJ01000008">
    <property type="protein sequence ID" value="MXP64003.1"/>
    <property type="molecule type" value="Genomic_DNA"/>
</dbReference>
<evidence type="ECO:0000256" key="1">
    <source>
        <dbReference type="ARBA" id="ARBA00023015"/>
    </source>
</evidence>
<keyword evidence="2" id="KW-0238">DNA-binding</keyword>
<dbReference type="GO" id="GO:0003677">
    <property type="term" value="F:DNA binding"/>
    <property type="evidence" value="ECO:0007669"/>
    <property type="project" value="UniProtKB-KW"/>
</dbReference>
<keyword evidence="1" id="KW-0805">Transcription regulation</keyword>
<comment type="caution">
    <text evidence="6">The sequence shown here is derived from an EMBL/GenBank/DDBJ whole genome shotgun (WGS) entry which is preliminary data.</text>
</comment>
<dbReference type="Proteomes" id="UP000460715">
    <property type="component" value="Unassembled WGS sequence"/>
</dbReference>
<dbReference type="Gene3D" id="1.10.10.10">
    <property type="entry name" value="Winged helix-like DNA-binding domain superfamily/Winged helix DNA-binding domain"/>
    <property type="match status" value="1"/>
</dbReference>
<dbReference type="SUPFAM" id="SSF48008">
    <property type="entry name" value="GntR ligand-binding domain-like"/>
    <property type="match status" value="1"/>
</dbReference>
<dbReference type="SMART" id="SM00345">
    <property type="entry name" value="HTH_GNTR"/>
    <property type="match status" value="1"/>
</dbReference>
<dbReference type="PROSITE" id="PS50949">
    <property type="entry name" value="HTH_GNTR"/>
    <property type="match status" value="1"/>
</dbReference>
<sequence>MAPAHPPTRAGRWSRPRRGSRRRRHGEYRGSAYFDIAFYKIGCLYLRMVELAASTPAYAILRDRLRGEILSGSWVPGTHRTLGAIAGAHGVSISPVREALLSLAGEGLVQMREHRGALVPVMDAKLFDNLYDLRGALHALLARRAAERATEAQVAEMARHEQAYAAAARRNDAPAALEANEAFHDALEDAADNPQASALYKSRSAFVNAARLRLGFGAGRMEEAAAQHRAILAAIRGRDAAQAATESFNHAMGAKRDLLTRL</sequence>